<keyword evidence="2" id="KW-0255">Endonuclease</keyword>
<protein>
    <submittedName>
        <fullName evidence="2">HNH endonuclease</fullName>
    </submittedName>
</protein>
<dbReference type="AlphaFoldDB" id="A0A7X0VHF9"/>
<keyword evidence="3" id="KW-1185">Reference proteome</keyword>
<dbReference type="Proteomes" id="UP000547209">
    <property type="component" value="Unassembled WGS sequence"/>
</dbReference>
<dbReference type="InterPro" id="IPR003615">
    <property type="entry name" value="HNH_nuc"/>
</dbReference>
<keyword evidence="2" id="KW-0540">Nuclease</keyword>
<dbReference type="Pfam" id="PF13392">
    <property type="entry name" value="HNH_3"/>
    <property type="match status" value="1"/>
</dbReference>
<keyword evidence="2" id="KW-0378">Hydrolase</keyword>
<dbReference type="GO" id="GO:0004519">
    <property type="term" value="F:endonuclease activity"/>
    <property type="evidence" value="ECO:0007669"/>
    <property type="project" value="UniProtKB-KW"/>
</dbReference>
<dbReference type="SUPFAM" id="SSF54060">
    <property type="entry name" value="His-Me finger endonucleases"/>
    <property type="match status" value="1"/>
</dbReference>
<dbReference type="InterPro" id="IPR044925">
    <property type="entry name" value="His-Me_finger_sf"/>
</dbReference>
<evidence type="ECO:0000313" key="2">
    <source>
        <dbReference type="EMBL" id="MBB6672594.1"/>
    </source>
</evidence>
<name>A0A7X0VHF9_9BACL</name>
<dbReference type="Gene3D" id="3.90.75.20">
    <property type="match status" value="1"/>
</dbReference>
<dbReference type="GO" id="GO:0003677">
    <property type="term" value="F:DNA binding"/>
    <property type="evidence" value="ECO:0007669"/>
    <property type="project" value="InterPro"/>
</dbReference>
<reference evidence="2 3" key="1">
    <citation type="submission" date="2020-08" db="EMBL/GenBank/DDBJ databases">
        <title>Cohnella phylogeny.</title>
        <authorList>
            <person name="Dunlap C."/>
        </authorList>
    </citation>
    <scope>NUCLEOTIDE SEQUENCE [LARGE SCALE GENOMIC DNA]</scope>
    <source>
        <strain evidence="2 3">DSM 28246</strain>
    </source>
</reference>
<organism evidence="2 3">
    <name type="scientific">Cohnella nanjingensis</name>
    <dbReference type="NCBI Taxonomy" id="1387779"/>
    <lineage>
        <taxon>Bacteria</taxon>
        <taxon>Bacillati</taxon>
        <taxon>Bacillota</taxon>
        <taxon>Bacilli</taxon>
        <taxon>Bacillales</taxon>
        <taxon>Paenibacillaceae</taxon>
        <taxon>Cohnella</taxon>
    </lineage>
</organism>
<sequence>MKNKYEIHGDVAVIFLKRKDGTVMEALVDSADIELLNTYKGTWHAHCDLKNNGCYARGCIFKGKIKSTISMHRFLMNQPTGFMIDHINHNGLDNRRSVNLRIVSNSENQLNRKGVTRHSKSGLRNVYWNNTRSRWQAAIKKSGKVYYFGFYDDIHEASVAAENGRRSLIDF</sequence>
<proteinExistence type="predicted"/>
<evidence type="ECO:0000259" key="1">
    <source>
        <dbReference type="Pfam" id="PF13392"/>
    </source>
</evidence>
<gene>
    <name evidence="2" type="ORF">H7C19_18085</name>
</gene>
<dbReference type="RefSeq" id="WP_185144081.1">
    <property type="nucleotide sequence ID" value="NZ_JACJVP010000029.1"/>
</dbReference>
<dbReference type="SUPFAM" id="SSF54171">
    <property type="entry name" value="DNA-binding domain"/>
    <property type="match status" value="1"/>
</dbReference>
<dbReference type="InterPro" id="IPR016177">
    <property type="entry name" value="DNA-bd_dom_sf"/>
</dbReference>
<feature type="domain" description="HNH nuclease" evidence="1">
    <location>
        <begin position="79"/>
        <end position="109"/>
    </location>
</feature>
<dbReference type="EMBL" id="JACJVP010000029">
    <property type="protein sequence ID" value="MBB6672594.1"/>
    <property type="molecule type" value="Genomic_DNA"/>
</dbReference>
<accession>A0A7X0VHF9</accession>
<evidence type="ECO:0000313" key="3">
    <source>
        <dbReference type="Proteomes" id="UP000547209"/>
    </source>
</evidence>
<comment type="caution">
    <text evidence="2">The sequence shown here is derived from an EMBL/GenBank/DDBJ whole genome shotgun (WGS) entry which is preliminary data.</text>
</comment>